<dbReference type="EMBL" id="LJDB01000050">
    <property type="protein sequence ID" value="ONI40498.1"/>
    <property type="molecule type" value="Genomic_DNA"/>
</dbReference>
<sequence length="336" mass="38549">MSQKKNITMRDLAKELNISTVTVSKALGDKEGVGDELKNKIKLLAKERGYKHNSIAKSMKEGCTYNIGVIACDQFISDNDNCFYWKIYQKLTHYLAKQNYTGILEIIYLEQESNKEMPNMIMNNKVDGIIILGQINEEYISAIIREEIPILFLDFYNNNFEMDSIISDNFYGGYIATNYLISRGCKTIGFVGNIYSTSSILDRYLGCQKSLIENQMELNLNWIISDRTNIREEYCKFTLPDVLPEAFVCNCDEVAFYFIQELNKIGLSVPEDISIVSFDNFIYSTLSKPKITTIEVNIDFMCEFAVNNIIKKIKGKDYSKGRNIVNSNLIIRDSVK</sequence>
<organism evidence="1 2">
    <name type="scientific">Candidatus Epulonipiscium fishelsonii</name>
    <dbReference type="NCBI Taxonomy" id="77094"/>
    <lineage>
        <taxon>Bacteria</taxon>
        <taxon>Bacillati</taxon>
        <taxon>Bacillota</taxon>
        <taxon>Clostridia</taxon>
        <taxon>Lachnospirales</taxon>
        <taxon>Lachnospiraceae</taxon>
        <taxon>Candidatus Epulonipiscium</taxon>
    </lineage>
</organism>
<reference evidence="1" key="1">
    <citation type="submission" date="2016-08" db="EMBL/GenBank/DDBJ databases">
        <authorList>
            <person name="Ngugi D.K."/>
            <person name="Miyake S."/>
            <person name="Stingl U."/>
        </authorList>
    </citation>
    <scope>NUCLEOTIDE SEQUENCE</scope>
    <source>
        <strain evidence="1">SCG-B11WGA-EpuloA1</strain>
    </source>
</reference>
<comment type="caution">
    <text evidence="1">The sequence shown here is derived from an EMBL/GenBank/DDBJ whole genome shotgun (WGS) entry which is preliminary data.</text>
</comment>
<gene>
    <name evidence="1" type="ORF">AN396_05850</name>
</gene>
<evidence type="ECO:0000313" key="2">
    <source>
        <dbReference type="Proteomes" id="UP000188605"/>
    </source>
</evidence>
<protein>
    <submittedName>
        <fullName evidence="1">Transcriptional regulator</fullName>
    </submittedName>
</protein>
<dbReference type="Proteomes" id="UP000188605">
    <property type="component" value="Unassembled WGS sequence"/>
</dbReference>
<keyword evidence="2" id="KW-1185">Reference proteome</keyword>
<accession>A0ACC8XCK9</accession>
<evidence type="ECO:0000313" key="1">
    <source>
        <dbReference type="EMBL" id="ONI40498.1"/>
    </source>
</evidence>
<proteinExistence type="predicted"/>
<name>A0ACC8XCK9_9FIRM</name>